<evidence type="ECO:0000313" key="6">
    <source>
        <dbReference type="EMBL" id="KRK26378.1"/>
    </source>
</evidence>
<comment type="similarity">
    <text evidence="1">Belongs to the ABC transporter superfamily.</text>
</comment>
<dbReference type="InterPro" id="IPR050153">
    <property type="entry name" value="Metal_Ion_Import_ABC"/>
</dbReference>
<keyword evidence="2" id="KW-0813">Transport</keyword>
<sequence length="256" mass="27733">MTALLSGKHLAFHYGQQPDLFTDLNLELARGQVLTLLGPNGIGKSTLLKCLLGLLTPTAGQLELDGQPLAALTPKQRAQIIAYVPQTIPVTTSLSVRDYLLTGRTPYLNFAQSPGAADEELANDVLDQLHLTALTDRAINTLSGGQAQLVTIARALVQQPQLIILDEPTAALDFGRQQQILQLVQQLAASGIAVILTTHNPNHALILKQHVGLFGAHGDFRTGGVELLTEERLQATYQTKLHLLYVPELGRMICEF</sequence>
<keyword evidence="4" id="KW-0067">ATP-binding</keyword>
<dbReference type="PANTHER" id="PTHR42734:SF6">
    <property type="entry name" value="MOLYBDATE IMPORT ATP-BINDING PROTEIN MOLC"/>
    <property type="match status" value="1"/>
</dbReference>
<dbReference type="InterPro" id="IPR027417">
    <property type="entry name" value="P-loop_NTPase"/>
</dbReference>
<dbReference type="AlphaFoldDB" id="A0A837RCI9"/>
<protein>
    <submittedName>
        <fullName evidence="6">Iron chelating abc transporter</fullName>
    </submittedName>
</protein>
<reference evidence="6 7" key="1">
    <citation type="journal article" date="2015" name="Genome Announc.">
        <title>Expanding the biotechnology potential of lactobacilli through comparative genomics of 213 strains and associated genera.</title>
        <authorList>
            <person name="Sun Z."/>
            <person name="Harris H.M."/>
            <person name="McCann A."/>
            <person name="Guo C."/>
            <person name="Argimon S."/>
            <person name="Zhang W."/>
            <person name="Yang X."/>
            <person name="Jeffery I.B."/>
            <person name="Cooney J.C."/>
            <person name="Kagawa T.F."/>
            <person name="Liu W."/>
            <person name="Song Y."/>
            <person name="Salvetti E."/>
            <person name="Wrobel A."/>
            <person name="Rasinkangas P."/>
            <person name="Parkhill J."/>
            <person name="Rea M.C."/>
            <person name="O'Sullivan O."/>
            <person name="Ritari J."/>
            <person name="Douillard F.P."/>
            <person name="Paul Ross R."/>
            <person name="Yang R."/>
            <person name="Briner A.E."/>
            <person name="Felis G.E."/>
            <person name="de Vos W.M."/>
            <person name="Barrangou R."/>
            <person name="Klaenhammer T.R."/>
            <person name="Caufield P.W."/>
            <person name="Cui Y."/>
            <person name="Zhang H."/>
            <person name="O'Toole P.W."/>
        </authorList>
    </citation>
    <scope>NUCLEOTIDE SEQUENCE [LARGE SCALE GENOMIC DNA]</scope>
    <source>
        <strain evidence="6 7">DSM 20314</strain>
    </source>
</reference>
<evidence type="ECO:0000256" key="1">
    <source>
        <dbReference type="ARBA" id="ARBA00005417"/>
    </source>
</evidence>
<feature type="domain" description="ABC transporter" evidence="5">
    <location>
        <begin position="5"/>
        <end position="241"/>
    </location>
</feature>
<evidence type="ECO:0000256" key="3">
    <source>
        <dbReference type="ARBA" id="ARBA00022741"/>
    </source>
</evidence>
<dbReference type="GeneID" id="49393752"/>
<dbReference type="PANTHER" id="PTHR42734">
    <property type="entry name" value="METAL TRANSPORT SYSTEM ATP-BINDING PROTEIN TM_0124-RELATED"/>
    <property type="match status" value="1"/>
</dbReference>
<dbReference type="FunFam" id="3.40.50.300:FF:000134">
    <property type="entry name" value="Iron-enterobactin ABC transporter ATP-binding protein"/>
    <property type="match status" value="1"/>
</dbReference>
<dbReference type="InterPro" id="IPR017871">
    <property type="entry name" value="ABC_transporter-like_CS"/>
</dbReference>
<dbReference type="Proteomes" id="UP000051020">
    <property type="component" value="Unassembled WGS sequence"/>
</dbReference>
<evidence type="ECO:0000256" key="4">
    <source>
        <dbReference type="ARBA" id="ARBA00022840"/>
    </source>
</evidence>
<dbReference type="PROSITE" id="PS50893">
    <property type="entry name" value="ABC_TRANSPORTER_2"/>
    <property type="match status" value="1"/>
</dbReference>
<dbReference type="PROSITE" id="PS00211">
    <property type="entry name" value="ABC_TRANSPORTER_1"/>
    <property type="match status" value="1"/>
</dbReference>
<evidence type="ECO:0000259" key="5">
    <source>
        <dbReference type="PROSITE" id="PS50893"/>
    </source>
</evidence>
<dbReference type="SUPFAM" id="SSF52540">
    <property type="entry name" value="P-loop containing nucleoside triphosphate hydrolases"/>
    <property type="match status" value="1"/>
</dbReference>
<accession>A0A837RCI9</accession>
<dbReference type="GO" id="GO:0016887">
    <property type="term" value="F:ATP hydrolysis activity"/>
    <property type="evidence" value="ECO:0007669"/>
    <property type="project" value="InterPro"/>
</dbReference>
<dbReference type="InterPro" id="IPR003593">
    <property type="entry name" value="AAA+_ATPase"/>
</dbReference>
<name>A0A837RCI9_LACPE</name>
<comment type="caution">
    <text evidence="6">The sequence shown here is derived from an EMBL/GenBank/DDBJ whole genome shotgun (WGS) entry which is preliminary data.</text>
</comment>
<dbReference type="InterPro" id="IPR003439">
    <property type="entry name" value="ABC_transporter-like_ATP-bd"/>
</dbReference>
<dbReference type="SMART" id="SM00382">
    <property type="entry name" value="AAA"/>
    <property type="match status" value="1"/>
</dbReference>
<dbReference type="RefSeq" id="WP_050340053.1">
    <property type="nucleotide sequence ID" value="NZ_AZCU01000003.1"/>
</dbReference>
<evidence type="ECO:0000313" key="7">
    <source>
        <dbReference type="Proteomes" id="UP000051020"/>
    </source>
</evidence>
<gene>
    <name evidence="6" type="ORF">FD24_GL002111</name>
</gene>
<dbReference type="Gene3D" id="3.40.50.300">
    <property type="entry name" value="P-loop containing nucleotide triphosphate hydrolases"/>
    <property type="match status" value="1"/>
</dbReference>
<dbReference type="GO" id="GO:0005524">
    <property type="term" value="F:ATP binding"/>
    <property type="evidence" value="ECO:0007669"/>
    <property type="project" value="UniProtKB-KW"/>
</dbReference>
<dbReference type="Pfam" id="PF00005">
    <property type="entry name" value="ABC_tran"/>
    <property type="match status" value="1"/>
</dbReference>
<organism evidence="6 7">
    <name type="scientific">Lactiplantibacillus pentosus DSM 20314</name>
    <dbReference type="NCBI Taxonomy" id="1423791"/>
    <lineage>
        <taxon>Bacteria</taxon>
        <taxon>Bacillati</taxon>
        <taxon>Bacillota</taxon>
        <taxon>Bacilli</taxon>
        <taxon>Lactobacillales</taxon>
        <taxon>Lactobacillaceae</taxon>
        <taxon>Lactiplantibacillus</taxon>
    </lineage>
</organism>
<dbReference type="EMBL" id="AZCU01000003">
    <property type="protein sequence ID" value="KRK26378.1"/>
    <property type="molecule type" value="Genomic_DNA"/>
</dbReference>
<keyword evidence="3" id="KW-0547">Nucleotide-binding</keyword>
<proteinExistence type="inferred from homology"/>
<evidence type="ECO:0000256" key="2">
    <source>
        <dbReference type="ARBA" id="ARBA00022448"/>
    </source>
</evidence>